<gene>
    <name evidence="7 9" type="ORF">P152DRAFT_390951</name>
</gene>
<dbReference type="GO" id="GO:0006508">
    <property type="term" value="P:proteolysis"/>
    <property type="evidence" value="ECO:0007669"/>
    <property type="project" value="InterPro"/>
</dbReference>
<evidence type="ECO:0000313" key="7">
    <source>
        <dbReference type="EMBL" id="KAF1815416.1"/>
    </source>
</evidence>
<evidence type="ECO:0000256" key="2">
    <source>
        <dbReference type="ARBA" id="ARBA00012489"/>
    </source>
</evidence>
<feature type="region of interest" description="Disordered" evidence="5">
    <location>
        <begin position="1093"/>
        <end position="1117"/>
    </location>
</feature>
<keyword evidence="4" id="KW-0159">Chromosome partition</keyword>
<sequence>MGPKPREKSAPISSRRDPKSTALQPRPTKTSRSTKPARIHEDTYELSKKNQLLLATEIINSALRLLSESAKPSVKRASTGQTKSSHANPPLSPKKVANTRIKPSVTGAKKTISPSAEKGQNAVAQRVVAECAHAAFAYLEKHISSVDGSKDLPALQYENGMISFIGKLISARLDPIALKELHVLKRRLDSSPVRITVASTSGRPSGPRGSKQTSLVSLLTAPTTPPEPGLLNILISHQLLVLKAIANRGDPAEIRASLQHLRAESKSCLQTLLLEQVRNPKFGAKAFKQLDTLAQTILSMCPSISSSEDSTVADRKRYPDPVTVLELQTLALHTRLRKGTLGKLDPSIFDEVLESFSRCLNAYVRRCQASPEKKYTYAKECYQLLSNDIDDKAADLNDGIVQSIKRTLCGEARSAKLLDETLRWTAGTSSSLADTNDVVSLIRSATVHLDCGQVDPTTLDSATKLLANDVGPCLPRTEIVLAEVAGFRKAATKLLWDTSAASKSKQEEPVSVDTGLLCRAIFSSVQFFADYTVSREEKQSRSSLSTRITKAFIDSALVACRIGVSGPICFDELDLTLSRCVSIIGSAMQRNVDQPWPPSLTLISNIYWTSFLKSRSGDSLSPTALNALRRSVNVLKSHTDVARQDELFPLKLVTLSKILLNEGEIDKSADNAIAALRGCIANGLLNRAMKLAAIKPLREIFDRGGPLELPGSCCRSFLQSSALPRKSRIAEVVNMSLDLGPGERGSLLEYLLSVACNKVGLSKQTGMIQQLEDIEALGNALLEIYTDSEFPLRRRRVDTLIRRATSHTGSTFSQALLDLCKGNSIGPVNQLARDEGLVRYQLDITATAIMVGCLQTHPVNFDRAHEAIALWLSLTDGMAGEPDPGQFLNDPEATIGTLQSSSDMFVLHGQYELQVQCLRSLVVILNAAGSSKRNQLLKAYVSLSQAYLSIGRTSDAGMVFSKSHKLVDSSHIDTETKLHWNLAYGQYLLALGNIEKCRESFSAAGNLFEGGKFFQALAEPTASLSERMRISRVLVEACCLQSQLDAMDGSFESALCCARRCITLDRRTWATLETRQNETNDISSLGRLKASEGATSELSDITAPDSDSDAASRHPKSPLIMSMTHNRLKGPAFWRLIPPMIRSICQYSQLLATQGIYQDALYWTDQAYKVAAAISSAYLKHNILAQKARLLLDSTRLEEAAECINEMKGLHPNMPDSVHSVQVHLTGAGLALALADIERATESVDKASDMLNNYAEKSLAWITKQQHLSPGSDLVSEMEQLTLNNSSTSKRKGIKPGIKKAQTKAPPSKKSAVKRGTRSVQPTPKDAYDDANLLIANEQVAIFKAYCNVKVGDIDQALRELDSLETTFPAIASRIEYQMARIHILESQAIDELSRDVSLSVLPESSISYPSWTQLESSVADLADLHISPEPRQTRSSPRKRQPGRPAAKSSPAKGLLMSLKSVRSVAMDIMRRGLKTSSLHNGFQVCNTVAHLTMLLSVSACSDMDAMHPLLAAFSLDIPRINAAKREQSYVRAEARDSHRTALLTWPQETTLSDPHSWLSIASFQNDYVDIIPSQWSVISLNLNDAQDELYVVKYEAGRSPFTVRLPMVRHNSRDQDEDVFSFESGKAELEEIIEQSNWSAHNVPENGSKAEKKEWWAERESLDARLRDLLLNIENIWLGGFKGILSQHSRDGRQMALFQRNFEKILNRHLPSRKGRGAPKKFNFDARVLDLFAGLGNPDGPGVDLDEHLLDLLYFVVDILQFNGETNAYDEVDFDSICVETIEALQAYHAGLENQSWDQTHTILILDKKLLPFPWECLPCLVGRPVSRLTSLDALRSRILSMTDPRDSEHDIDSYPGHHVSLSTGTSILNPSGDLRGTEASLKPFLSTLPLGWTHHATLPEPSPSHTSSDTALTRILQDTSLLLYFGHGSTSQYARGRAVRSLPSCPTTWLMGCSSGGVTDNGQLEPHGMILSYLGAGAPAIVGALWDVTDRDTDRFSVRMGSEWGLWEEPEDWEGERGRRGKRGGKERLEKAMRTVGTVKKRVNEIQGSEDTVSGGNAGDAKDQPRSLVEAVAKGREACYLKYLNGAAMVVYGIPVYLSR</sequence>
<accession>A0A6G1GBU4</accession>
<feature type="compositionally biased region" description="Basic and acidic residues" evidence="5">
    <location>
        <begin position="1"/>
        <end position="19"/>
    </location>
</feature>
<dbReference type="GO" id="GO:0051307">
    <property type="term" value="P:meiotic chromosome separation"/>
    <property type="evidence" value="ECO:0007669"/>
    <property type="project" value="TreeGrafter"/>
</dbReference>
<feature type="region of interest" description="Disordered" evidence="5">
    <location>
        <begin position="69"/>
        <end position="99"/>
    </location>
</feature>
<feature type="region of interest" description="Disordered" evidence="5">
    <location>
        <begin position="1428"/>
        <end position="1453"/>
    </location>
</feature>
<dbReference type="Pfam" id="PF03568">
    <property type="entry name" value="Separin_C"/>
    <property type="match status" value="1"/>
</dbReference>
<dbReference type="PANTHER" id="PTHR12792">
    <property type="entry name" value="EXTRA SPINDLE POLES 1-RELATED"/>
    <property type="match status" value="1"/>
</dbReference>
<evidence type="ECO:0000313" key="8">
    <source>
        <dbReference type="Proteomes" id="UP000504638"/>
    </source>
</evidence>
<dbReference type="GeneID" id="54416638"/>
<dbReference type="GO" id="GO:0005634">
    <property type="term" value="C:nucleus"/>
    <property type="evidence" value="ECO:0007669"/>
    <property type="project" value="InterPro"/>
</dbReference>
<evidence type="ECO:0000259" key="6">
    <source>
        <dbReference type="PROSITE" id="PS51700"/>
    </source>
</evidence>
<evidence type="ECO:0000313" key="9">
    <source>
        <dbReference type="RefSeq" id="XP_033537047.1"/>
    </source>
</evidence>
<dbReference type="PANTHER" id="PTHR12792:SF0">
    <property type="entry name" value="SEPARIN"/>
    <property type="match status" value="1"/>
</dbReference>
<reference evidence="9" key="3">
    <citation type="submission" date="2025-04" db="UniProtKB">
        <authorList>
            <consortium name="RefSeq"/>
        </authorList>
    </citation>
    <scope>IDENTIFICATION</scope>
    <source>
        <strain evidence="9">CBS 781.70</strain>
    </source>
</reference>
<feature type="region of interest" description="Disordered" evidence="5">
    <location>
        <begin position="1"/>
        <end position="43"/>
    </location>
</feature>
<evidence type="ECO:0000256" key="3">
    <source>
        <dbReference type="ARBA" id="ARBA00022801"/>
    </source>
</evidence>
<dbReference type="Proteomes" id="UP000504638">
    <property type="component" value="Unplaced"/>
</dbReference>
<dbReference type="PROSITE" id="PS51700">
    <property type="entry name" value="SEPARIN"/>
    <property type="match status" value="1"/>
</dbReference>
<feature type="compositionally biased region" description="Basic residues" evidence="5">
    <location>
        <begin position="1289"/>
        <end position="1302"/>
    </location>
</feature>
<feature type="compositionally biased region" description="Polar residues" evidence="5">
    <location>
        <begin position="21"/>
        <end position="34"/>
    </location>
</feature>
<evidence type="ECO:0000256" key="1">
    <source>
        <dbReference type="ARBA" id="ARBA00000451"/>
    </source>
</evidence>
<dbReference type="OrthoDB" id="10255632at2759"/>
<dbReference type="SUPFAM" id="SSF48452">
    <property type="entry name" value="TPR-like"/>
    <property type="match status" value="1"/>
</dbReference>
<dbReference type="EMBL" id="ML975151">
    <property type="protein sequence ID" value="KAF1815416.1"/>
    <property type="molecule type" value="Genomic_DNA"/>
</dbReference>
<keyword evidence="8" id="KW-1185">Reference proteome</keyword>
<dbReference type="EC" id="3.4.22.49" evidence="2"/>
<protein>
    <recommendedName>
        <fullName evidence="2">separase</fullName>
        <ecNumber evidence="2">3.4.22.49</ecNumber>
    </recommendedName>
</protein>
<dbReference type="InterPro" id="IPR005314">
    <property type="entry name" value="Peptidase_C50"/>
</dbReference>
<evidence type="ECO:0000256" key="5">
    <source>
        <dbReference type="SAM" id="MobiDB-lite"/>
    </source>
</evidence>
<proteinExistence type="predicted"/>
<dbReference type="RefSeq" id="XP_033537047.1">
    <property type="nucleotide sequence ID" value="XM_033676068.1"/>
</dbReference>
<feature type="domain" description="Peptidase C50" evidence="6">
    <location>
        <begin position="1864"/>
        <end position="1967"/>
    </location>
</feature>
<comment type="catalytic activity">
    <reaction evidence="1">
        <text>All bonds known to be hydrolyzed by this endopeptidase have arginine in P1 and an acidic residue in P4. P6 is often occupied by an acidic residue or by a hydroxy-amino-acid residue, the phosphorylation of which enhances cleavage.</text>
        <dbReference type="EC" id="3.4.22.49"/>
    </reaction>
</comment>
<reference evidence="9" key="2">
    <citation type="submission" date="2020-04" db="EMBL/GenBank/DDBJ databases">
        <authorList>
            <consortium name="NCBI Genome Project"/>
        </authorList>
    </citation>
    <scope>NUCLEOTIDE SEQUENCE</scope>
    <source>
        <strain evidence="9">CBS 781.70</strain>
    </source>
</reference>
<dbReference type="GO" id="GO:0072686">
    <property type="term" value="C:mitotic spindle"/>
    <property type="evidence" value="ECO:0007669"/>
    <property type="project" value="TreeGrafter"/>
</dbReference>
<evidence type="ECO:0000256" key="4">
    <source>
        <dbReference type="ARBA" id="ARBA00022829"/>
    </source>
</evidence>
<feature type="compositionally biased region" description="Polar residues" evidence="5">
    <location>
        <begin position="76"/>
        <end position="87"/>
    </location>
</feature>
<dbReference type="GO" id="GO:0044732">
    <property type="term" value="C:mitotic spindle pole body"/>
    <property type="evidence" value="ECO:0007669"/>
    <property type="project" value="TreeGrafter"/>
</dbReference>
<dbReference type="GO" id="GO:0005737">
    <property type="term" value="C:cytoplasm"/>
    <property type="evidence" value="ECO:0007669"/>
    <property type="project" value="TreeGrafter"/>
</dbReference>
<dbReference type="InterPro" id="IPR011990">
    <property type="entry name" value="TPR-like_helical_dom_sf"/>
</dbReference>
<reference evidence="7 9" key="1">
    <citation type="submission" date="2020-01" db="EMBL/GenBank/DDBJ databases">
        <authorList>
            <consortium name="DOE Joint Genome Institute"/>
            <person name="Haridas S."/>
            <person name="Albert R."/>
            <person name="Binder M."/>
            <person name="Bloem J."/>
            <person name="Labutti K."/>
            <person name="Salamov A."/>
            <person name="Andreopoulos B."/>
            <person name="Baker S.E."/>
            <person name="Barry K."/>
            <person name="Bills G."/>
            <person name="Bluhm B.H."/>
            <person name="Cannon C."/>
            <person name="Castanera R."/>
            <person name="Culley D.E."/>
            <person name="Daum C."/>
            <person name="Ezra D."/>
            <person name="Gonzalez J.B."/>
            <person name="Henrissat B."/>
            <person name="Kuo A."/>
            <person name="Liang C."/>
            <person name="Lipzen A."/>
            <person name="Lutzoni F."/>
            <person name="Magnuson J."/>
            <person name="Mondo S."/>
            <person name="Nolan M."/>
            <person name="Ohm R."/>
            <person name="Pangilinan J."/>
            <person name="Park H.-J."/>
            <person name="Ramirez L."/>
            <person name="Alfaro M."/>
            <person name="Sun H."/>
            <person name="Tritt A."/>
            <person name="Yoshinaga Y."/>
            <person name="Zwiers L.-H."/>
            <person name="Turgeon B.G."/>
            <person name="Goodwin S.B."/>
            <person name="Spatafora J.W."/>
            <person name="Crous P.W."/>
            <person name="Grigoriev I.V."/>
        </authorList>
    </citation>
    <scope>NUCLEOTIDE SEQUENCE</scope>
    <source>
        <strain evidence="7 9">CBS 781.70</strain>
    </source>
</reference>
<name>A0A6G1GBU4_9PEZI</name>
<feature type="region of interest" description="Disordered" evidence="5">
    <location>
        <begin position="1285"/>
        <end position="1326"/>
    </location>
</feature>
<dbReference type="InterPro" id="IPR030397">
    <property type="entry name" value="SEPARIN_core_dom"/>
</dbReference>
<organism evidence="7">
    <name type="scientific">Eremomyces bilateralis CBS 781.70</name>
    <dbReference type="NCBI Taxonomy" id="1392243"/>
    <lineage>
        <taxon>Eukaryota</taxon>
        <taxon>Fungi</taxon>
        <taxon>Dikarya</taxon>
        <taxon>Ascomycota</taxon>
        <taxon>Pezizomycotina</taxon>
        <taxon>Dothideomycetes</taxon>
        <taxon>Dothideomycetes incertae sedis</taxon>
        <taxon>Eremomycetales</taxon>
        <taxon>Eremomycetaceae</taxon>
        <taxon>Eremomyces</taxon>
    </lineage>
</organism>
<keyword evidence="3" id="KW-0378">Hydrolase</keyword>
<dbReference type="GO" id="GO:0004197">
    <property type="term" value="F:cysteine-type endopeptidase activity"/>
    <property type="evidence" value="ECO:0007669"/>
    <property type="project" value="InterPro"/>
</dbReference>
<dbReference type="Gene3D" id="1.25.40.10">
    <property type="entry name" value="Tetratricopeptide repeat domain"/>
    <property type="match status" value="1"/>
</dbReference>